<dbReference type="NCBIfam" id="NF033709">
    <property type="entry name" value="PorV_fam"/>
    <property type="match status" value="1"/>
</dbReference>
<reference evidence="1" key="1">
    <citation type="submission" date="2021-02" db="EMBL/GenBank/DDBJ databases">
        <title>Natronogracilivirga saccharolytica gen. nov. sp. nov. a new anaerobic, haloalkiliphilic carbohydrate-fermenting bacterium from soda lake and proposing of Cyclonatronumiaceae fam. nov. in the phylum Balneolaeota.</title>
        <authorList>
            <person name="Zhilina T.N."/>
            <person name="Sorokin D.Y."/>
            <person name="Zavarzina D.G."/>
            <person name="Toshchakov S.V."/>
            <person name="Kublanov I.V."/>
        </authorList>
    </citation>
    <scope>NUCLEOTIDE SEQUENCE</scope>
    <source>
        <strain evidence="1">Z-1702</strain>
    </source>
</reference>
<dbReference type="AlphaFoldDB" id="A0A8J7RS84"/>
<evidence type="ECO:0000313" key="2">
    <source>
        <dbReference type="Proteomes" id="UP000673975"/>
    </source>
</evidence>
<name>A0A8J7RS84_9BACT</name>
<dbReference type="SUPFAM" id="SSF56935">
    <property type="entry name" value="Porins"/>
    <property type="match status" value="1"/>
</dbReference>
<keyword evidence="2" id="KW-1185">Reference proteome</keyword>
<dbReference type="Proteomes" id="UP000673975">
    <property type="component" value="Unassembled WGS sequence"/>
</dbReference>
<proteinExistence type="predicted"/>
<comment type="caution">
    <text evidence="1">The sequence shown here is derived from an EMBL/GenBank/DDBJ whole genome shotgun (WGS) entry which is preliminary data.</text>
</comment>
<accession>A0A8J7RS84</accession>
<gene>
    <name evidence="1" type="primary">porQ</name>
    <name evidence="1" type="ORF">NATSA_09125</name>
</gene>
<dbReference type="NCBIfam" id="NF033711">
    <property type="entry name" value="T9SS_PorQ"/>
    <property type="match status" value="1"/>
</dbReference>
<sequence>MKPYLPDLKHKACTILLILFLLTGLSPGSYGQSSNETVFGFLNVPGSARTAALGGEHVSLNSGGTAMFTTNPAYVSGVNHKEFSASYLNHLADIYMANAHFSWHINEIGTFSTGIRLLNYGNITRVDSDGIEDGSFGSYDFSWSAAFSRTIFGNLQGGAGTRIITSSYDTYQSTAIALFGGLYYTFNDDLTHLGVSFRNLGSQLTLFDETREKLPFDLSAGVTHRLMHLPLRFNLTLHSLNRWDLPVFDDEEDPGISENLLRRMRFGTEILFSDNFHLRLGYDHLKNQELKGDRRIDLSGSGIGLGIEIRDISIDLSRTSFSETGGLFQLSLATQF</sequence>
<organism evidence="1 2">
    <name type="scientific">Natronogracilivirga saccharolytica</name>
    <dbReference type="NCBI Taxonomy" id="2812953"/>
    <lineage>
        <taxon>Bacteria</taxon>
        <taxon>Pseudomonadati</taxon>
        <taxon>Balneolota</taxon>
        <taxon>Balneolia</taxon>
        <taxon>Balneolales</taxon>
        <taxon>Cyclonatronaceae</taxon>
        <taxon>Natronogracilivirga</taxon>
    </lineage>
</organism>
<protein>
    <submittedName>
        <fullName evidence="1">Type IX secretion system protein PorQ</fullName>
    </submittedName>
</protein>
<dbReference type="EMBL" id="JAFIDN010000006">
    <property type="protein sequence ID" value="MBP3192824.1"/>
    <property type="molecule type" value="Genomic_DNA"/>
</dbReference>
<dbReference type="RefSeq" id="WP_210511895.1">
    <property type="nucleotide sequence ID" value="NZ_JAFIDN010000006.1"/>
</dbReference>
<evidence type="ECO:0000313" key="1">
    <source>
        <dbReference type="EMBL" id="MBP3192824.1"/>
    </source>
</evidence>